<reference evidence="5" key="2">
    <citation type="submission" date="2018-05" db="EMBL/GenBank/DDBJ databases">
        <title>Genome Sequencing of selected type strains of the family Eggerthellaceae.</title>
        <authorList>
            <person name="Danylec N."/>
            <person name="Stoll D.A."/>
            <person name="Doetsch A."/>
            <person name="Huch M."/>
        </authorList>
    </citation>
    <scope>NUCLEOTIDE SEQUENCE [LARGE SCALE GENOMIC DNA]</scope>
    <source>
        <strain evidence="5">DSM 16107</strain>
    </source>
</reference>
<dbReference type="Proteomes" id="UP000253817">
    <property type="component" value="Unassembled WGS sequence"/>
</dbReference>
<evidence type="ECO:0008006" key="6">
    <source>
        <dbReference type="Google" id="ProtNLM"/>
    </source>
</evidence>
<evidence type="ECO:0000313" key="2">
    <source>
        <dbReference type="EMBL" id="RDB69502.1"/>
    </source>
</evidence>
<keyword evidence="4" id="KW-1185">Reference proteome</keyword>
<reference evidence="3" key="3">
    <citation type="journal article" date="2019" name="Microbiol. Resour. Announc.">
        <title>Draft Genome Sequences of Type Strains of Gordonibacter faecihominis, Paraeggerthella hongkongensis, Parvibacter caecicola,Slackia equolifaciens, Slackia faecicanis, and Slackia isoflavoniconvertens.</title>
        <authorList>
            <person name="Danylec N."/>
            <person name="Stoll D.A."/>
            <person name="Dotsch A."/>
            <person name="Huch M."/>
        </authorList>
    </citation>
    <scope>NUCLEOTIDE SEQUENCE</scope>
    <source>
        <strain evidence="3">DSM 16107</strain>
    </source>
</reference>
<dbReference type="RefSeq" id="WP_114545992.1">
    <property type="nucleotide sequence ID" value="NZ_PPTT01000009.1"/>
</dbReference>
<dbReference type="AlphaFoldDB" id="A0A3N0IVR7"/>
<feature type="chain" id="PRO_5030078608" description="Peptidase C39-like domain-containing protein" evidence="1">
    <location>
        <begin position="38"/>
        <end position="246"/>
    </location>
</feature>
<organism evidence="3 5">
    <name type="scientific">Eggerthella sinensis</name>
    <dbReference type="NCBI Taxonomy" id="242230"/>
    <lineage>
        <taxon>Bacteria</taxon>
        <taxon>Bacillati</taxon>
        <taxon>Actinomycetota</taxon>
        <taxon>Coriobacteriia</taxon>
        <taxon>Eggerthellales</taxon>
        <taxon>Eggerthellaceae</taxon>
        <taxon>Eggerthella</taxon>
    </lineage>
</organism>
<dbReference type="EMBL" id="PPTT01000009">
    <property type="protein sequence ID" value="RDB69502.1"/>
    <property type="molecule type" value="Genomic_DNA"/>
</dbReference>
<dbReference type="OrthoDB" id="3177724at2"/>
<dbReference type="EMBL" id="QICC01000050">
    <property type="protein sequence ID" value="RNM41089.1"/>
    <property type="molecule type" value="Genomic_DNA"/>
</dbReference>
<accession>A0A3N0IVR7</accession>
<feature type="signal peptide" evidence="1">
    <location>
        <begin position="1"/>
        <end position="37"/>
    </location>
</feature>
<protein>
    <recommendedName>
        <fullName evidence="6">Peptidase C39-like domain-containing protein</fullName>
    </recommendedName>
</protein>
<evidence type="ECO:0000256" key="1">
    <source>
        <dbReference type="SAM" id="SignalP"/>
    </source>
</evidence>
<evidence type="ECO:0000313" key="3">
    <source>
        <dbReference type="EMBL" id="RNM41089.1"/>
    </source>
</evidence>
<dbReference type="PROSITE" id="PS51257">
    <property type="entry name" value="PROKAR_LIPOPROTEIN"/>
    <property type="match status" value="1"/>
</dbReference>
<sequence>MASRSLRSTGSALPALALCAALSAGLACLVPPEPAFALDDASPLAVAPATLAPASLVPAVLAADEEEPAASLEQVRALAAERAAQQAAQQAAERQDKRLAYDPALIAAIGNQSAGGHTICCPAYACAYGDAVLTGQANDHGAYGCGCCTWPGWGGGNSSFRSLGSDEALLREAYDEIAAGRPTVIHVAGPYGEHWICLMGYQNVDDPDALTLDNFIALDPSNGQEVVASYRYVPYGDACEHVTDQR</sequence>
<proteinExistence type="predicted"/>
<comment type="caution">
    <text evidence="3">The sequence shown here is derived from an EMBL/GenBank/DDBJ whole genome shotgun (WGS) entry which is preliminary data.</text>
</comment>
<keyword evidence="1" id="KW-0732">Signal</keyword>
<evidence type="ECO:0000313" key="4">
    <source>
        <dbReference type="Proteomes" id="UP000253817"/>
    </source>
</evidence>
<name>A0A3N0IVR7_9ACTN</name>
<gene>
    <name evidence="2" type="ORF">C1876_06965</name>
    <name evidence="3" type="ORF">DMP09_11410</name>
</gene>
<evidence type="ECO:0000313" key="5">
    <source>
        <dbReference type="Proteomes" id="UP000270112"/>
    </source>
</evidence>
<reference evidence="2 4" key="1">
    <citation type="journal article" date="2018" name="Elife">
        <title>Discovery and characterization of a prevalent human gut bacterial enzyme sufficient for the inactivation of a family of plant toxins.</title>
        <authorList>
            <person name="Koppel N."/>
            <person name="Bisanz J.E."/>
            <person name="Pandelia M.E."/>
            <person name="Turnbaugh P.J."/>
            <person name="Balskus E.P."/>
        </authorList>
    </citation>
    <scope>NUCLEOTIDE SEQUENCE [LARGE SCALE GENOMIC DNA]</scope>
    <source>
        <strain evidence="2 4">DSM 16107</strain>
    </source>
</reference>
<dbReference type="Proteomes" id="UP000270112">
    <property type="component" value="Unassembled WGS sequence"/>
</dbReference>